<protein>
    <submittedName>
        <fullName evidence="1">Tetratricopeptide repeat domain-containing protein</fullName>
    </submittedName>
</protein>
<evidence type="ECO:0000313" key="2">
    <source>
        <dbReference type="Proteomes" id="UP001390339"/>
    </source>
</evidence>
<dbReference type="SUPFAM" id="SSF52540">
    <property type="entry name" value="P-loop containing nucleoside triphosphate hydrolases"/>
    <property type="match status" value="1"/>
</dbReference>
<proteinExistence type="predicted"/>
<accession>A0ABR2J627</accession>
<dbReference type="Proteomes" id="UP001390339">
    <property type="component" value="Unassembled WGS sequence"/>
</dbReference>
<name>A0ABR2J627_9PEZI</name>
<organism evidence="1 2">
    <name type="scientific">Apiospora arundinis</name>
    <dbReference type="NCBI Taxonomy" id="335852"/>
    <lineage>
        <taxon>Eukaryota</taxon>
        <taxon>Fungi</taxon>
        <taxon>Dikarya</taxon>
        <taxon>Ascomycota</taxon>
        <taxon>Pezizomycotina</taxon>
        <taxon>Sordariomycetes</taxon>
        <taxon>Xylariomycetidae</taxon>
        <taxon>Amphisphaeriales</taxon>
        <taxon>Apiosporaceae</taxon>
        <taxon>Apiospora</taxon>
    </lineage>
</organism>
<evidence type="ECO:0000313" key="1">
    <source>
        <dbReference type="EMBL" id="KAK8873245.1"/>
    </source>
</evidence>
<dbReference type="InterPro" id="IPR011990">
    <property type="entry name" value="TPR-like_helical_dom_sf"/>
</dbReference>
<dbReference type="PANTHER" id="PTHR46082:SF6">
    <property type="entry name" value="AAA+ ATPASE DOMAIN-CONTAINING PROTEIN-RELATED"/>
    <property type="match status" value="1"/>
</dbReference>
<dbReference type="Gene3D" id="1.25.40.10">
    <property type="entry name" value="Tetratricopeptide repeat domain"/>
    <property type="match status" value="2"/>
</dbReference>
<dbReference type="InterPro" id="IPR053137">
    <property type="entry name" value="NLR-like"/>
</dbReference>
<gene>
    <name evidence="1" type="ORF">PGQ11_003759</name>
</gene>
<dbReference type="EMBL" id="JAPCWZ010000003">
    <property type="protein sequence ID" value="KAK8873245.1"/>
    <property type="molecule type" value="Genomic_DNA"/>
</dbReference>
<reference evidence="1 2" key="1">
    <citation type="journal article" date="2024" name="IMA Fungus">
        <title>Apiospora arundinis, a panoply of carbohydrate-active enzymes and secondary metabolites.</title>
        <authorList>
            <person name="Sorensen T."/>
            <person name="Petersen C."/>
            <person name="Muurmann A.T."/>
            <person name="Christiansen J.V."/>
            <person name="Brundto M.L."/>
            <person name="Overgaard C.K."/>
            <person name="Boysen A.T."/>
            <person name="Wollenberg R.D."/>
            <person name="Larsen T.O."/>
            <person name="Sorensen J.L."/>
            <person name="Nielsen K.L."/>
            <person name="Sondergaard T.E."/>
        </authorList>
    </citation>
    <scope>NUCLEOTIDE SEQUENCE [LARGE SCALE GENOMIC DNA]</scope>
    <source>
        <strain evidence="1 2">AAU 773</strain>
    </source>
</reference>
<keyword evidence="2" id="KW-1185">Reference proteome</keyword>
<dbReference type="SUPFAM" id="SSF48452">
    <property type="entry name" value="TPR-like"/>
    <property type="match status" value="2"/>
</dbReference>
<dbReference type="PANTHER" id="PTHR46082">
    <property type="entry name" value="ATP/GTP-BINDING PROTEIN-RELATED"/>
    <property type="match status" value="1"/>
</dbReference>
<dbReference type="InterPro" id="IPR027417">
    <property type="entry name" value="P-loop_NTPase"/>
</dbReference>
<comment type="caution">
    <text evidence="1">The sequence shown here is derived from an EMBL/GenBank/DDBJ whole genome shotgun (WGS) entry which is preliminary data.</text>
</comment>
<dbReference type="Gene3D" id="3.40.50.300">
    <property type="entry name" value="P-loop containing nucleotide triphosphate hydrolases"/>
    <property type="match status" value="1"/>
</dbReference>
<sequence length="932" mass="105534">MYDQTVQDISPQIEVLSMLQTALSLASFRNIMNPDNGALLQAHGIAHLLRTKISRLGYASSQTELITLDTDNEAAVQHAQQMYQAWSTMSRNRHFPDRAHANTYVGHEEQLKKIEDALDQVTSVSPMQKRFVIQGQPDSGKTELALRYAIEHKAHYWGVFWVDASSRDTAEQSYITLAKEFGENLTEQAAKQFLSSRELIHPWLLIIDNADDHDLSLEELPPTGDKGSMFVTTRNQEHIGYGNAGSRSLELNKMENEDAKELLLTTAEEPRRTEGILGKSTTTKREGSQADLCGHENMSATARDKEAVSNALQLLQMFSFIHFDNIRLDTLLQASINPLHEKDVQSEIESRENEIINRLGLQTESTQPWLKSKIRDLVSNCFLPALLPELLKNPNNLISDQLIPKVLPRLRNALRFLAPRSLINKITSEKEDAIDDGRPLLERYKMHPLVHKWVRDRPGLKVSERAMHCQMASSVLASCIPLAGSDSDHGITLHREMKPHIEEVRKCSVGIQAVTREANSKRQNKAWWTIDWLGRKLGVCSEKWVWPWYGQMKLGEKARFGKVYLECANYEEAGSLLSEVHDHLVKRFGSDDHLTQLAKSGLAIAFFHQTRRNDSEKLPSEVHESRKRLYGPKHPRTLDTALLHAEGILAKGRFTHSLEMCKEALGGLREAFSAHDKNTIQCMSLIGKIYSFKFEYTESIRWLRKALQDAMEEPPGGGPGTLTLPEILDIKEALAMSLMNACTKNQDVESRERDLTESADLMELVVTQRKELWSESHPFTFLGKAYHGRVIAARGSLEEAEHLMKYTLKTALLVLDDEHLGILAGKKWYGEVLMQRGKLDQAERYLREACDRSKYQKASGSDGEHPGRINHVWALILCLERQDKLAKAMELCRQLKHDMPLVGGHGLGTRHVINDDLDKKIDSLEARLGSTF</sequence>